<reference evidence="5 6" key="1">
    <citation type="submission" date="2016-10" db="EMBL/GenBank/DDBJ databases">
        <authorList>
            <person name="de Groot N.N."/>
        </authorList>
    </citation>
    <scope>NUCLEOTIDE SEQUENCE [LARGE SCALE GENOMIC DNA]</scope>
    <source>
        <strain evidence="5 6">JCM 19513</strain>
    </source>
</reference>
<dbReference type="SUPFAM" id="SSF46955">
    <property type="entry name" value="Putative DNA-binding domain"/>
    <property type="match status" value="1"/>
</dbReference>
<protein>
    <submittedName>
        <fullName evidence="5">DNA-binding transcriptional regulator, MerR family</fullName>
    </submittedName>
</protein>
<feature type="domain" description="HTH merR-type" evidence="4">
    <location>
        <begin position="11"/>
        <end position="80"/>
    </location>
</feature>
<dbReference type="RefSeq" id="WP_175474898.1">
    <property type="nucleotide sequence ID" value="NZ_FOAS01000009.1"/>
</dbReference>
<keyword evidence="1" id="KW-0805">Transcription regulation</keyword>
<dbReference type="Gene3D" id="1.10.1660.10">
    <property type="match status" value="1"/>
</dbReference>
<dbReference type="InterPro" id="IPR047057">
    <property type="entry name" value="MerR_fam"/>
</dbReference>
<dbReference type="SMART" id="SM00422">
    <property type="entry name" value="HTH_MERR"/>
    <property type="match status" value="1"/>
</dbReference>
<dbReference type="Proteomes" id="UP000185766">
    <property type="component" value="Unassembled WGS sequence"/>
</dbReference>
<name>A0A1H7N442_9GAMM</name>
<dbReference type="Pfam" id="PF13411">
    <property type="entry name" value="MerR_1"/>
    <property type="match status" value="1"/>
</dbReference>
<keyword evidence="6" id="KW-1185">Reference proteome</keyword>
<keyword evidence="3" id="KW-0804">Transcription</keyword>
<gene>
    <name evidence="5" type="ORF">SAMN05216214_10917</name>
</gene>
<dbReference type="GO" id="GO:0003677">
    <property type="term" value="F:DNA binding"/>
    <property type="evidence" value="ECO:0007669"/>
    <property type="project" value="UniProtKB-KW"/>
</dbReference>
<dbReference type="STRING" id="1429083.GCA_001885685_02963"/>
<evidence type="ECO:0000259" key="4">
    <source>
        <dbReference type="PROSITE" id="PS50937"/>
    </source>
</evidence>
<evidence type="ECO:0000256" key="1">
    <source>
        <dbReference type="ARBA" id="ARBA00023015"/>
    </source>
</evidence>
<evidence type="ECO:0000256" key="3">
    <source>
        <dbReference type="ARBA" id="ARBA00023163"/>
    </source>
</evidence>
<dbReference type="PANTHER" id="PTHR30204:SF94">
    <property type="entry name" value="HEAVY METAL-DEPENDENT TRANSCRIPTIONAL REGULATOR HI_0293-RELATED"/>
    <property type="match status" value="1"/>
</dbReference>
<evidence type="ECO:0000313" key="5">
    <source>
        <dbReference type="EMBL" id="SEL18184.1"/>
    </source>
</evidence>
<dbReference type="PRINTS" id="PR00040">
    <property type="entry name" value="HTHMERR"/>
</dbReference>
<keyword evidence="2 5" id="KW-0238">DNA-binding</keyword>
<dbReference type="CDD" id="cd00592">
    <property type="entry name" value="HTH_MerR-like"/>
    <property type="match status" value="1"/>
</dbReference>
<dbReference type="InterPro" id="IPR009061">
    <property type="entry name" value="DNA-bd_dom_put_sf"/>
</dbReference>
<dbReference type="EMBL" id="FOAS01000009">
    <property type="protein sequence ID" value="SEL18184.1"/>
    <property type="molecule type" value="Genomic_DNA"/>
</dbReference>
<organism evidence="5 6">
    <name type="scientific">Atopomonas hussainii</name>
    <dbReference type="NCBI Taxonomy" id="1429083"/>
    <lineage>
        <taxon>Bacteria</taxon>
        <taxon>Pseudomonadati</taxon>
        <taxon>Pseudomonadota</taxon>
        <taxon>Gammaproteobacteria</taxon>
        <taxon>Pseudomonadales</taxon>
        <taxon>Pseudomonadaceae</taxon>
        <taxon>Atopomonas</taxon>
    </lineage>
</organism>
<dbReference type="InterPro" id="IPR000551">
    <property type="entry name" value="MerR-type_HTH_dom"/>
</dbReference>
<dbReference type="PROSITE" id="PS00552">
    <property type="entry name" value="HTH_MERR_1"/>
    <property type="match status" value="1"/>
</dbReference>
<dbReference type="AlphaFoldDB" id="A0A1H7N442"/>
<sequence>MNANNPAGGAALRIGELAAATGVSTSALRFYEKHGLLGKAARAGNGYRQYPPEAVERVGLIRLAQRLGFSLEQVHSILGRPGEPLDHEQILAGLQARLGEIEQMQATLAAQHSGLTCMLGKLQAQWQLSSCLPLARLLDGETAAEPPTAQRKASAR</sequence>
<evidence type="ECO:0000313" key="6">
    <source>
        <dbReference type="Proteomes" id="UP000185766"/>
    </source>
</evidence>
<accession>A0A1H7N442</accession>
<dbReference type="PANTHER" id="PTHR30204">
    <property type="entry name" value="REDOX-CYCLING DRUG-SENSING TRANSCRIPTIONAL ACTIVATOR SOXR"/>
    <property type="match status" value="1"/>
</dbReference>
<evidence type="ECO:0000256" key="2">
    <source>
        <dbReference type="ARBA" id="ARBA00023125"/>
    </source>
</evidence>
<proteinExistence type="predicted"/>
<dbReference type="GO" id="GO:0003700">
    <property type="term" value="F:DNA-binding transcription factor activity"/>
    <property type="evidence" value="ECO:0007669"/>
    <property type="project" value="InterPro"/>
</dbReference>
<dbReference type="PROSITE" id="PS50937">
    <property type="entry name" value="HTH_MERR_2"/>
    <property type="match status" value="1"/>
</dbReference>